<dbReference type="Proteomes" id="UP001500843">
    <property type="component" value="Unassembled WGS sequence"/>
</dbReference>
<sequence length="119" mass="13369">MIASDLLDVPVHDAAGAHLGWVVDLRFVLDGTPDTHLARARLHGLVVSPRTRTSFMGFERSSVRHPWPIAPLLRWRHRGTFLVHWPDVARVQAPQDGTMPERDAVVVLRSGYTCYEPAL</sequence>
<protein>
    <recommendedName>
        <fullName evidence="3">PRC-barrel domain protein</fullName>
    </recommendedName>
</protein>
<evidence type="ECO:0008006" key="3">
    <source>
        <dbReference type="Google" id="ProtNLM"/>
    </source>
</evidence>
<evidence type="ECO:0000313" key="1">
    <source>
        <dbReference type="EMBL" id="GAA4706028.1"/>
    </source>
</evidence>
<name>A0ABP8XH79_9MICO</name>
<accession>A0ABP8XH79</accession>
<proteinExistence type="predicted"/>
<organism evidence="1 2">
    <name type="scientific">Promicromonospora umidemergens</name>
    <dbReference type="NCBI Taxonomy" id="629679"/>
    <lineage>
        <taxon>Bacteria</taxon>
        <taxon>Bacillati</taxon>
        <taxon>Actinomycetota</taxon>
        <taxon>Actinomycetes</taxon>
        <taxon>Micrococcales</taxon>
        <taxon>Promicromonosporaceae</taxon>
        <taxon>Promicromonospora</taxon>
    </lineage>
</organism>
<evidence type="ECO:0000313" key="2">
    <source>
        <dbReference type="Proteomes" id="UP001500843"/>
    </source>
</evidence>
<dbReference type="RefSeq" id="WP_253869411.1">
    <property type="nucleotide sequence ID" value="NZ_BAABHM010000012.1"/>
</dbReference>
<comment type="caution">
    <text evidence="1">The sequence shown here is derived from an EMBL/GenBank/DDBJ whole genome shotgun (WGS) entry which is preliminary data.</text>
</comment>
<gene>
    <name evidence="1" type="ORF">GCM10023198_30030</name>
</gene>
<dbReference type="EMBL" id="BAABHM010000012">
    <property type="protein sequence ID" value="GAA4706028.1"/>
    <property type="molecule type" value="Genomic_DNA"/>
</dbReference>
<keyword evidence="2" id="KW-1185">Reference proteome</keyword>
<reference evidence="2" key="1">
    <citation type="journal article" date="2019" name="Int. J. Syst. Evol. Microbiol.">
        <title>The Global Catalogue of Microorganisms (GCM) 10K type strain sequencing project: providing services to taxonomists for standard genome sequencing and annotation.</title>
        <authorList>
            <consortium name="The Broad Institute Genomics Platform"/>
            <consortium name="The Broad Institute Genome Sequencing Center for Infectious Disease"/>
            <person name="Wu L."/>
            <person name="Ma J."/>
        </authorList>
    </citation>
    <scope>NUCLEOTIDE SEQUENCE [LARGE SCALE GENOMIC DNA]</scope>
    <source>
        <strain evidence="2">JCM 17975</strain>
    </source>
</reference>